<dbReference type="AlphaFoldDB" id="X1VBE0"/>
<dbReference type="EC" id="6.1.1.7" evidence="2"/>
<feature type="non-terminal residue" evidence="13">
    <location>
        <position position="1"/>
    </location>
</feature>
<keyword evidence="7" id="KW-0067">ATP-binding</keyword>
<keyword evidence="4" id="KW-0820">tRNA-binding</keyword>
<dbReference type="GO" id="GO:0005524">
    <property type="term" value="F:ATP binding"/>
    <property type="evidence" value="ECO:0007669"/>
    <property type="project" value="UniProtKB-KW"/>
</dbReference>
<organism evidence="13">
    <name type="scientific">marine sediment metagenome</name>
    <dbReference type="NCBI Taxonomy" id="412755"/>
    <lineage>
        <taxon>unclassified sequences</taxon>
        <taxon>metagenomes</taxon>
        <taxon>ecological metagenomes</taxon>
    </lineage>
</organism>
<dbReference type="Gene3D" id="6.10.250.550">
    <property type="match status" value="1"/>
</dbReference>
<keyword evidence="11" id="KW-0175">Coiled coil</keyword>
<evidence type="ECO:0000256" key="5">
    <source>
        <dbReference type="ARBA" id="ARBA00022598"/>
    </source>
</evidence>
<sequence length="199" mass="22522">GLFKIISESSIASGVRRIEALTGRNSLQYLKTLEEIENTVSQILKVDPGKIEERLRNILENEKNLFRRIEKLEKKINSYEVKSFEPEKTKEGIQLIIKRVTSQSPEMLRNLADETKRVWNKMSIGVFGTDFNDNANIVVFVSEDLTKRIRAVEITKEVARLIGGGGGGRADFATAGGKKKEKIDEALQVARKFIEQRLT</sequence>
<evidence type="ECO:0000256" key="11">
    <source>
        <dbReference type="SAM" id="Coils"/>
    </source>
</evidence>
<dbReference type="FunFam" id="3.10.310.40:FF:000001">
    <property type="entry name" value="Alanine--tRNA ligase"/>
    <property type="match status" value="1"/>
</dbReference>
<feature type="coiled-coil region" evidence="11">
    <location>
        <begin position="55"/>
        <end position="82"/>
    </location>
</feature>
<keyword evidence="8" id="KW-0694">RNA-binding</keyword>
<evidence type="ECO:0000256" key="7">
    <source>
        <dbReference type="ARBA" id="ARBA00022840"/>
    </source>
</evidence>
<evidence type="ECO:0000256" key="2">
    <source>
        <dbReference type="ARBA" id="ARBA00013168"/>
    </source>
</evidence>
<evidence type="ECO:0000256" key="9">
    <source>
        <dbReference type="ARBA" id="ARBA00022917"/>
    </source>
</evidence>
<name>X1VBE0_9ZZZZ</name>
<dbReference type="InterPro" id="IPR050058">
    <property type="entry name" value="Ala-tRNA_ligase"/>
</dbReference>
<comment type="caution">
    <text evidence="13">The sequence shown here is derived from an EMBL/GenBank/DDBJ whole genome shotgun (WGS) entry which is preliminary data.</text>
</comment>
<dbReference type="GO" id="GO:0006419">
    <property type="term" value="P:alanyl-tRNA aminoacylation"/>
    <property type="evidence" value="ECO:0007669"/>
    <property type="project" value="TreeGrafter"/>
</dbReference>
<evidence type="ECO:0000256" key="6">
    <source>
        <dbReference type="ARBA" id="ARBA00022741"/>
    </source>
</evidence>
<keyword evidence="10" id="KW-0030">Aminoacyl-tRNA synthetase</keyword>
<evidence type="ECO:0000256" key="8">
    <source>
        <dbReference type="ARBA" id="ARBA00022884"/>
    </source>
</evidence>
<protein>
    <recommendedName>
        <fullName evidence="3">Alanine--tRNA ligase</fullName>
        <ecNumber evidence="2">6.1.1.7</ecNumber>
    </recommendedName>
</protein>
<evidence type="ECO:0000313" key="13">
    <source>
        <dbReference type="EMBL" id="GAJ14327.1"/>
    </source>
</evidence>
<accession>X1VBE0</accession>
<dbReference type="InterPro" id="IPR018163">
    <property type="entry name" value="Thr/Ala-tRNA-synth_IIc_edit"/>
</dbReference>
<keyword evidence="6" id="KW-0547">Nucleotide-binding</keyword>
<gene>
    <name evidence="13" type="ORF">S12H4_44268</name>
</gene>
<dbReference type="GO" id="GO:0000049">
    <property type="term" value="F:tRNA binding"/>
    <property type="evidence" value="ECO:0007669"/>
    <property type="project" value="UniProtKB-KW"/>
</dbReference>
<dbReference type="PANTHER" id="PTHR11777:SF9">
    <property type="entry name" value="ALANINE--TRNA LIGASE, CYTOPLASMIC"/>
    <property type="match status" value="1"/>
</dbReference>
<evidence type="ECO:0000256" key="1">
    <source>
        <dbReference type="ARBA" id="ARBA00008226"/>
    </source>
</evidence>
<dbReference type="EMBL" id="BARW01027263">
    <property type="protein sequence ID" value="GAJ14327.1"/>
    <property type="molecule type" value="Genomic_DNA"/>
</dbReference>
<keyword evidence="5" id="KW-0436">Ligase</keyword>
<dbReference type="GO" id="GO:0004813">
    <property type="term" value="F:alanine-tRNA ligase activity"/>
    <property type="evidence" value="ECO:0007669"/>
    <property type="project" value="UniProtKB-EC"/>
</dbReference>
<keyword evidence="9" id="KW-0648">Protein biosynthesis</keyword>
<dbReference type="GO" id="GO:0002161">
    <property type="term" value="F:aminoacyl-tRNA deacylase activity"/>
    <property type="evidence" value="ECO:0007669"/>
    <property type="project" value="TreeGrafter"/>
</dbReference>
<dbReference type="InterPro" id="IPR003156">
    <property type="entry name" value="DHHA1_dom"/>
</dbReference>
<feature type="domain" description="DHHA1" evidence="12">
    <location>
        <begin position="93"/>
        <end position="195"/>
    </location>
</feature>
<evidence type="ECO:0000259" key="12">
    <source>
        <dbReference type="Pfam" id="PF02272"/>
    </source>
</evidence>
<proteinExistence type="inferred from homology"/>
<comment type="similarity">
    <text evidence="1">Belongs to the class-II aminoacyl-tRNA synthetase family.</text>
</comment>
<evidence type="ECO:0000256" key="4">
    <source>
        <dbReference type="ARBA" id="ARBA00022555"/>
    </source>
</evidence>
<dbReference type="PANTHER" id="PTHR11777">
    <property type="entry name" value="ALANYL-TRNA SYNTHETASE"/>
    <property type="match status" value="1"/>
</dbReference>
<evidence type="ECO:0000256" key="10">
    <source>
        <dbReference type="ARBA" id="ARBA00023146"/>
    </source>
</evidence>
<reference evidence="13" key="1">
    <citation type="journal article" date="2014" name="Front. Microbiol.">
        <title>High frequency of phylogenetically diverse reductive dehalogenase-homologous genes in deep subseafloor sedimentary metagenomes.</title>
        <authorList>
            <person name="Kawai M."/>
            <person name="Futagami T."/>
            <person name="Toyoda A."/>
            <person name="Takaki Y."/>
            <person name="Nishi S."/>
            <person name="Hori S."/>
            <person name="Arai W."/>
            <person name="Tsubouchi T."/>
            <person name="Morono Y."/>
            <person name="Uchiyama I."/>
            <person name="Ito T."/>
            <person name="Fujiyama A."/>
            <person name="Inagaki F."/>
            <person name="Takami H."/>
        </authorList>
    </citation>
    <scope>NUCLEOTIDE SEQUENCE</scope>
    <source>
        <strain evidence="13">Expedition CK06-06</strain>
    </source>
</reference>
<dbReference type="Pfam" id="PF02272">
    <property type="entry name" value="DHHA1"/>
    <property type="match status" value="1"/>
</dbReference>
<dbReference type="SUPFAM" id="SSF55186">
    <property type="entry name" value="ThrRS/AlaRS common domain"/>
    <property type="match status" value="1"/>
</dbReference>
<dbReference type="Gene3D" id="3.10.310.40">
    <property type="match status" value="1"/>
</dbReference>
<evidence type="ECO:0000256" key="3">
    <source>
        <dbReference type="ARBA" id="ARBA00017959"/>
    </source>
</evidence>